<reference evidence="3" key="1">
    <citation type="journal article" date="2019" name="Int. J. Syst. Evol. Microbiol.">
        <title>The Global Catalogue of Microorganisms (GCM) 10K type strain sequencing project: providing services to taxonomists for standard genome sequencing and annotation.</title>
        <authorList>
            <consortium name="The Broad Institute Genomics Platform"/>
            <consortium name="The Broad Institute Genome Sequencing Center for Infectious Disease"/>
            <person name="Wu L."/>
            <person name="Ma J."/>
        </authorList>
    </citation>
    <scope>NUCLEOTIDE SEQUENCE [LARGE SCALE GENOMIC DNA]</scope>
    <source>
        <strain evidence="3">CGMCC 4.1469</strain>
    </source>
</reference>
<organism evidence="2 3">
    <name type="scientific">Prosthecobacter fluviatilis</name>
    <dbReference type="NCBI Taxonomy" id="445931"/>
    <lineage>
        <taxon>Bacteria</taxon>
        <taxon>Pseudomonadati</taxon>
        <taxon>Verrucomicrobiota</taxon>
        <taxon>Verrucomicrobiia</taxon>
        <taxon>Verrucomicrobiales</taxon>
        <taxon>Verrucomicrobiaceae</taxon>
        <taxon>Prosthecobacter</taxon>
    </lineage>
</organism>
<evidence type="ECO:0000256" key="1">
    <source>
        <dbReference type="SAM" id="Phobius"/>
    </source>
</evidence>
<sequence>MSSQKTEPISTWVEVDEDHDSGGMILSGDRSGLMALRDAIDIAITEGKAPIAAECVEFSGVRRVDALRKPEPQSFQSKLAGAGCLILIAIGFLIFLLGIWQLKSLILRFGRGPAEVTATSGSLTLAKQT</sequence>
<proteinExistence type="predicted"/>
<feature type="transmembrane region" description="Helical" evidence="1">
    <location>
        <begin position="79"/>
        <end position="100"/>
    </location>
</feature>
<evidence type="ECO:0000313" key="3">
    <source>
        <dbReference type="Proteomes" id="UP001596052"/>
    </source>
</evidence>
<keyword evidence="1" id="KW-0812">Transmembrane</keyword>
<keyword evidence="1" id="KW-0472">Membrane</keyword>
<dbReference type="RefSeq" id="WP_377168763.1">
    <property type="nucleotide sequence ID" value="NZ_JBHSMQ010000006.1"/>
</dbReference>
<dbReference type="Proteomes" id="UP001596052">
    <property type="component" value="Unassembled WGS sequence"/>
</dbReference>
<accession>A0ABW0KSR2</accession>
<comment type="caution">
    <text evidence="2">The sequence shown here is derived from an EMBL/GenBank/DDBJ whole genome shotgun (WGS) entry which is preliminary data.</text>
</comment>
<name>A0ABW0KSR2_9BACT</name>
<gene>
    <name evidence="2" type="ORF">ACFQDI_16585</name>
</gene>
<evidence type="ECO:0000313" key="2">
    <source>
        <dbReference type="EMBL" id="MFC5456483.1"/>
    </source>
</evidence>
<keyword evidence="1" id="KW-1133">Transmembrane helix</keyword>
<dbReference type="EMBL" id="JBHSMQ010000006">
    <property type="protein sequence ID" value="MFC5456483.1"/>
    <property type="molecule type" value="Genomic_DNA"/>
</dbReference>
<keyword evidence="3" id="KW-1185">Reference proteome</keyword>
<protein>
    <submittedName>
        <fullName evidence="2">Uncharacterized protein</fullName>
    </submittedName>
</protein>